<dbReference type="Proteomes" id="UP001218218">
    <property type="component" value="Unassembled WGS sequence"/>
</dbReference>
<evidence type="ECO:0000256" key="1">
    <source>
        <dbReference type="SAM" id="MobiDB-lite"/>
    </source>
</evidence>
<reference evidence="2" key="1">
    <citation type="submission" date="2023-03" db="EMBL/GenBank/DDBJ databases">
        <title>Massive genome expansion in bonnet fungi (Mycena s.s.) driven by repeated elements and novel gene families across ecological guilds.</title>
        <authorList>
            <consortium name="Lawrence Berkeley National Laboratory"/>
            <person name="Harder C.B."/>
            <person name="Miyauchi S."/>
            <person name="Viragh M."/>
            <person name="Kuo A."/>
            <person name="Thoen E."/>
            <person name="Andreopoulos B."/>
            <person name="Lu D."/>
            <person name="Skrede I."/>
            <person name="Drula E."/>
            <person name="Henrissat B."/>
            <person name="Morin E."/>
            <person name="Kohler A."/>
            <person name="Barry K."/>
            <person name="LaButti K."/>
            <person name="Morin E."/>
            <person name="Salamov A."/>
            <person name="Lipzen A."/>
            <person name="Mereny Z."/>
            <person name="Hegedus B."/>
            <person name="Baldrian P."/>
            <person name="Stursova M."/>
            <person name="Weitz H."/>
            <person name="Taylor A."/>
            <person name="Grigoriev I.V."/>
            <person name="Nagy L.G."/>
            <person name="Martin F."/>
            <person name="Kauserud H."/>
        </authorList>
    </citation>
    <scope>NUCLEOTIDE SEQUENCE</scope>
    <source>
        <strain evidence="2">CBHHK002</strain>
    </source>
</reference>
<feature type="compositionally biased region" description="Gly residues" evidence="1">
    <location>
        <begin position="132"/>
        <end position="145"/>
    </location>
</feature>
<evidence type="ECO:0000313" key="2">
    <source>
        <dbReference type="EMBL" id="KAJ7342973.1"/>
    </source>
</evidence>
<feature type="region of interest" description="Disordered" evidence="1">
    <location>
        <begin position="169"/>
        <end position="199"/>
    </location>
</feature>
<dbReference type="AlphaFoldDB" id="A0AAD7EPB3"/>
<dbReference type="EMBL" id="JARIHO010000024">
    <property type="protein sequence ID" value="KAJ7342973.1"/>
    <property type="molecule type" value="Genomic_DNA"/>
</dbReference>
<feature type="compositionally biased region" description="Gly residues" evidence="1">
    <location>
        <begin position="178"/>
        <end position="193"/>
    </location>
</feature>
<evidence type="ECO:0000313" key="3">
    <source>
        <dbReference type="Proteomes" id="UP001218218"/>
    </source>
</evidence>
<gene>
    <name evidence="2" type="ORF">DFH08DRAFT_237691</name>
</gene>
<protein>
    <submittedName>
        <fullName evidence="2">Uncharacterized protein</fullName>
    </submittedName>
</protein>
<sequence length="213" mass="21826">MDWSGLDGCGLCAAAIYLPPQDETRHGMRDLHLFLFEVCASLGKGGNGRESSRARREREERCGCWCWCRCDAARCSLPSDACGDNASQRRALGTPPEDDTGAALRVKAGGSGCGAGVAGAAPESAGVENRGAGEGGRDGTQGAGRIGLGADRLEMRDTATAVVGRAGGDDARARAAGGPVGGAIEGADAGGGGQERRGRKRKLIRIVCARRRA</sequence>
<proteinExistence type="predicted"/>
<name>A0AAD7EPB3_9AGAR</name>
<feature type="region of interest" description="Disordered" evidence="1">
    <location>
        <begin position="84"/>
        <end position="105"/>
    </location>
</feature>
<feature type="region of interest" description="Disordered" evidence="1">
    <location>
        <begin position="119"/>
        <end position="145"/>
    </location>
</feature>
<organism evidence="2 3">
    <name type="scientific">Mycena albidolilacea</name>
    <dbReference type="NCBI Taxonomy" id="1033008"/>
    <lineage>
        <taxon>Eukaryota</taxon>
        <taxon>Fungi</taxon>
        <taxon>Dikarya</taxon>
        <taxon>Basidiomycota</taxon>
        <taxon>Agaricomycotina</taxon>
        <taxon>Agaricomycetes</taxon>
        <taxon>Agaricomycetidae</taxon>
        <taxon>Agaricales</taxon>
        <taxon>Marasmiineae</taxon>
        <taxon>Mycenaceae</taxon>
        <taxon>Mycena</taxon>
    </lineage>
</organism>
<accession>A0AAD7EPB3</accession>
<comment type="caution">
    <text evidence="2">The sequence shown here is derived from an EMBL/GenBank/DDBJ whole genome shotgun (WGS) entry which is preliminary data.</text>
</comment>
<keyword evidence="3" id="KW-1185">Reference proteome</keyword>